<gene>
    <name evidence="2" type="ORF">LOC62_06G007800</name>
</gene>
<keyword evidence="3" id="KW-1185">Reference proteome</keyword>
<evidence type="ECO:0000313" key="3">
    <source>
        <dbReference type="Proteomes" id="UP000827549"/>
    </source>
</evidence>
<dbReference type="RefSeq" id="XP_062630306.1">
    <property type="nucleotide sequence ID" value="XM_062774322.1"/>
</dbReference>
<accession>A0AAF0YCN7</accession>
<dbReference type="GeneID" id="87810971"/>
<protein>
    <recommendedName>
        <fullName evidence="1">Knr4/Smi1-like domain-containing protein</fullName>
    </recommendedName>
</protein>
<dbReference type="Pfam" id="PF09346">
    <property type="entry name" value="SMI1_KNR4"/>
    <property type="match status" value="1"/>
</dbReference>
<dbReference type="InterPro" id="IPR018958">
    <property type="entry name" value="Knr4/Smi1-like_dom"/>
</dbReference>
<name>A0AAF0YCN7_9TREE</name>
<feature type="domain" description="Knr4/Smi1-like" evidence="1">
    <location>
        <begin position="27"/>
        <end position="168"/>
    </location>
</feature>
<dbReference type="InterPro" id="IPR037883">
    <property type="entry name" value="Knr4/Smi1-like_sf"/>
</dbReference>
<dbReference type="AlphaFoldDB" id="A0AAF0YCN7"/>
<evidence type="ECO:0000259" key="1">
    <source>
        <dbReference type="Pfam" id="PF09346"/>
    </source>
</evidence>
<proteinExistence type="predicted"/>
<dbReference type="Proteomes" id="UP000827549">
    <property type="component" value="Chromosome 6"/>
</dbReference>
<sequence length="188" mass="20949">MSAQDYLSAISGIYKSFGITLPLNPGAEDAEIHQVQTKFGDDLNLATLLDLWRTANGSDSYTPVFLNPGILTGYDLLSIDESLAQHDGMRARAPQYEGYEDPEPRDPRIASGWWQPGWLPFAEFGGSTMLLLLDLTPEGTGRKGQVIPYTHDPDEMTWVAESLSDFFKASAEEFEKEGEELLEDLRED</sequence>
<dbReference type="EMBL" id="CP086719">
    <property type="protein sequence ID" value="WOO84280.1"/>
    <property type="molecule type" value="Genomic_DNA"/>
</dbReference>
<dbReference type="SUPFAM" id="SSF160631">
    <property type="entry name" value="SMI1/KNR4-like"/>
    <property type="match status" value="1"/>
</dbReference>
<reference evidence="2" key="1">
    <citation type="submission" date="2023-10" db="EMBL/GenBank/DDBJ databases">
        <authorList>
            <person name="Noh H."/>
        </authorList>
    </citation>
    <scope>NUCLEOTIDE SEQUENCE</scope>
    <source>
        <strain evidence="2">DUCC4014</strain>
    </source>
</reference>
<organism evidence="2 3">
    <name type="scientific">Vanrija pseudolonga</name>
    <dbReference type="NCBI Taxonomy" id="143232"/>
    <lineage>
        <taxon>Eukaryota</taxon>
        <taxon>Fungi</taxon>
        <taxon>Dikarya</taxon>
        <taxon>Basidiomycota</taxon>
        <taxon>Agaricomycotina</taxon>
        <taxon>Tremellomycetes</taxon>
        <taxon>Trichosporonales</taxon>
        <taxon>Trichosporonaceae</taxon>
        <taxon>Vanrija</taxon>
    </lineage>
</organism>
<evidence type="ECO:0000313" key="2">
    <source>
        <dbReference type="EMBL" id="WOO84280.1"/>
    </source>
</evidence>
<dbReference type="Gene3D" id="3.40.1580.10">
    <property type="entry name" value="SMI1/KNR4-like"/>
    <property type="match status" value="1"/>
</dbReference>